<dbReference type="AlphaFoldDB" id="A0A316AMV3"/>
<keyword evidence="1" id="KW-0732">Signal</keyword>
<proteinExistence type="predicted"/>
<evidence type="ECO:0000313" key="2">
    <source>
        <dbReference type="EMBL" id="PWJ58788.1"/>
    </source>
</evidence>
<dbReference type="SUPFAM" id="SSF56925">
    <property type="entry name" value="OMPA-like"/>
    <property type="match status" value="1"/>
</dbReference>
<comment type="caution">
    <text evidence="2">The sequence shown here is derived from an EMBL/GenBank/DDBJ whole genome shotgun (WGS) entry which is preliminary data.</text>
</comment>
<dbReference type="EMBL" id="QGDT01000003">
    <property type="protein sequence ID" value="PWJ58788.1"/>
    <property type="molecule type" value="Genomic_DNA"/>
</dbReference>
<feature type="chain" id="PRO_5016255537" evidence="1">
    <location>
        <begin position="21"/>
        <end position="245"/>
    </location>
</feature>
<accession>A0A316AMV3</accession>
<evidence type="ECO:0000256" key="1">
    <source>
        <dbReference type="SAM" id="SignalP"/>
    </source>
</evidence>
<dbReference type="RefSeq" id="WP_109673723.1">
    <property type="nucleotide sequence ID" value="NZ_QGDT01000003.1"/>
</dbReference>
<feature type="signal peptide" evidence="1">
    <location>
        <begin position="1"/>
        <end position="20"/>
    </location>
</feature>
<name>A0A316AMV3_9BACT</name>
<sequence length="245" mass="26921">MKTSLLLVCLSLWLTLPSLGQSTHDASPLKVVDFAATVGSANGTVALSYVHNWRLGKKKRIEAGIGARLTTAFGKKLDYTTAGPASLTRSFTTPFLIFFAGQQTENWDTLSVQRPLVNALNLTVNLGYNFNSRLSAGFNIDLIGASFGRSSSAILQSNGNLRTEPSAKPTVFNVLLTGDHDRGSLNSEFFLKYKINSNWGVRAIYQFLFTEYQTQDIVQIAGDGTEIDRFRNKANNFGLGLTYQF</sequence>
<dbReference type="Proteomes" id="UP000245880">
    <property type="component" value="Unassembled WGS sequence"/>
</dbReference>
<protein>
    <submittedName>
        <fullName evidence="2">Putative outer membrane protein</fullName>
    </submittedName>
</protein>
<evidence type="ECO:0000313" key="3">
    <source>
        <dbReference type="Proteomes" id="UP000245880"/>
    </source>
</evidence>
<dbReference type="OrthoDB" id="652299at2"/>
<reference evidence="2 3" key="1">
    <citation type="submission" date="2018-03" db="EMBL/GenBank/DDBJ databases">
        <title>Genomic Encyclopedia of Archaeal and Bacterial Type Strains, Phase II (KMG-II): from individual species to whole genera.</title>
        <authorList>
            <person name="Goeker M."/>
        </authorList>
    </citation>
    <scope>NUCLEOTIDE SEQUENCE [LARGE SCALE GENOMIC DNA]</scope>
    <source>
        <strain evidence="2 3">DSM 100346</strain>
    </source>
</reference>
<keyword evidence="3" id="KW-1185">Reference proteome</keyword>
<gene>
    <name evidence="2" type="ORF">CLV98_103155</name>
</gene>
<dbReference type="InterPro" id="IPR011250">
    <property type="entry name" value="OMP/PagP_B-barrel"/>
</dbReference>
<organism evidence="2 3">
    <name type="scientific">Dyadobacter jejuensis</name>
    <dbReference type="NCBI Taxonomy" id="1082580"/>
    <lineage>
        <taxon>Bacteria</taxon>
        <taxon>Pseudomonadati</taxon>
        <taxon>Bacteroidota</taxon>
        <taxon>Cytophagia</taxon>
        <taxon>Cytophagales</taxon>
        <taxon>Spirosomataceae</taxon>
        <taxon>Dyadobacter</taxon>
    </lineage>
</organism>